<reference evidence="2 3" key="1">
    <citation type="journal article" date="2014" name="Antonie Van Leeuwenhoek">
        <title>Hyphomonas beringensis sp. nov. and Hyphomonas chukchiensis sp. nov., isolated from surface seawater of the Bering Sea and Chukchi Sea.</title>
        <authorList>
            <person name="Li C."/>
            <person name="Lai Q."/>
            <person name="Li G."/>
            <person name="Dong C."/>
            <person name="Wang J."/>
            <person name="Liao Y."/>
            <person name="Shao Z."/>
        </authorList>
    </citation>
    <scope>NUCLEOTIDE SEQUENCE [LARGE SCALE GENOMIC DNA]</scope>
    <source>
        <strain evidence="2 3">MHS-3</strain>
    </source>
</reference>
<proteinExistence type="predicted"/>
<dbReference type="STRING" id="1280949.HAD_04550"/>
<dbReference type="PROSITE" id="PS51186">
    <property type="entry name" value="GNAT"/>
    <property type="match status" value="1"/>
</dbReference>
<dbReference type="OrthoDB" id="6293260at2"/>
<dbReference type="PANTHER" id="PTHR43792:SF16">
    <property type="entry name" value="N-ACETYLTRANSFERASE DOMAIN-CONTAINING PROTEIN"/>
    <property type="match status" value="1"/>
</dbReference>
<dbReference type="GO" id="GO:0016747">
    <property type="term" value="F:acyltransferase activity, transferring groups other than amino-acyl groups"/>
    <property type="evidence" value="ECO:0007669"/>
    <property type="project" value="InterPro"/>
</dbReference>
<dbReference type="InterPro" id="IPR000182">
    <property type="entry name" value="GNAT_dom"/>
</dbReference>
<dbReference type="EMBL" id="ARYH01000001">
    <property type="protein sequence ID" value="KCZ84923.1"/>
    <property type="molecule type" value="Genomic_DNA"/>
</dbReference>
<dbReference type="PATRIC" id="fig|1280949.3.peg.928"/>
<accession>A0A069E4D2</accession>
<dbReference type="InterPro" id="IPR016181">
    <property type="entry name" value="Acyl_CoA_acyltransferase"/>
</dbReference>
<dbReference type="InterPro" id="IPR051531">
    <property type="entry name" value="N-acetyltransferase"/>
</dbReference>
<dbReference type="PANTHER" id="PTHR43792">
    <property type="entry name" value="GNAT FAMILY, PUTATIVE (AFU_ORTHOLOGUE AFUA_3G00765)-RELATED-RELATED"/>
    <property type="match status" value="1"/>
</dbReference>
<organism evidence="2 3">
    <name type="scientific">Hyphomonas adhaerens MHS-3</name>
    <dbReference type="NCBI Taxonomy" id="1280949"/>
    <lineage>
        <taxon>Bacteria</taxon>
        <taxon>Pseudomonadati</taxon>
        <taxon>Pseudomonadota</taxon>
        <taxon>Alphaproteobacteria</taxon>
        <taxon>Hyphomonadales</taxon>
        <taxon>Hyphomonadaceae</taxon>
        <taxon>Hyphomonas</taxon>
    </lineage>
</organism>
<evidence type="ECO:0000313" key="3">
    <source>
        <dbReference type="Proteomes" id="UP000027446"/>
    </source>
</evidence>
<evidence type="ECO:0000259" key="1">
    <source>
        <dbReference type="PROSITE" id="PS51186"/>
    </source>
</evidence>
<dbReference type="RefSeq" id="WP_035569672.1">
    <property type="nucleotide sequence ID" value="NZ_ARYH01000001.1"/>
</dbReference>
<evidence type="ECO:0000313" key="2">
    <source>
        <dbReference type="EMBL" id="KCZ84923.1"/>
    </source>
</evidence>
<dbReference type="Pfam" id="PF13302">
    <property type="entry name" value="Acetyltransf_3"/>
    <property type="match status" value="1"/>
</dbReference>
<keyword evidence="2" id="KW-0808">Transferase</keyword>
<protein>
    <submittedName>
        <fullName evidence="2">Putative acetyltransferase</fullName>
    </submittedName>
</protein>
<dbReference type="AlphaFoldDB" id="A0A069E4D2"/>
<dbReference type="eggNOG" id="COG1670">
    <property type="taxonomic scope" value="Bacteria"/>
</dbReference>
<name>A0A069E4D2_9PROT</name>
<dbReference type="SUPFAM" id="SSF55729">
    <property type="entry name" value="Acyl-CoA N-acyltransferases (Nat)"/>
    <property type="match status" value="1"/>
</dbReference>
<gene>
    <name evidence="2" type="ORF">HAD_04550</name>
</gene>
<comment type="caution">
    <text evidence="2">The sequence shown here is derived from an EMBL/GenBank/DDBJ whole genome shotgun (WGS) entry which is preliminary data.</text>
</comment>
<dbReference type="Proteomes" id="UP000027446">
    <property type="component" value="Unassembled WGS sequence"/>
</dbReference>
<sequence length="173" mass="19463">MNPPTLSTDRLVLRPFEDADFPHAAAMWGDEDVVRFIGGKTRSRQDVWFASVRGRGMWDVKGYGNWTVIDRETGTFLGEVGFADFMRGIDPDLSQWPEAGWAFSRASWGRGIGSEAVGLAHDWLDRNRPGPSVCIIDEDHKASRRVAEKCGYEYWQMALLGDHPVMVFRRGGA</sequence>
<feature type="domain" description="N-acetyltransferase" evidence="1">
    <location>
        <begin position="11"/>
        <end position="171"/>
    </location>
</feature>
<keyword evidence="3" id="KW-1185">Reference proteome</keyword>
<dbReference type="Gene3D" id="3.40.630.30">
    <property type="match status" value="1"/>
</dbReference>